<evidence type="ECO:0000313" key="4">
    <source>
        <dbReference type="EMBL" id="KAA8786677.1"/>
    </source>
</evidence>
<dbReference type="InterPro" id="IPR011840">
    <property type="entry name" value="PulA_typeI"/>
</dbReference>
<dbReference type="EC" id="3.2.1.41" evidence="4"/>
<evidence type="ECO:0000256" key="2">
    <source>
        <dbReference type="SAM" id="MobiDB-lite"/>
    </source>
</evidence>
<gene>
    <name evidence="4" type="primary">pulA</name>
    <name evidence="4" type="ORF">EC604_22870</name>
</gene>
<dbReference type="Proteomes" id="UP000323664">
    <property type="component" value="Unassembled WGS sequence"/>
</dbReference>
<evidence type="ECO:0000313" key="5">
    <source>
        <dbReference type="Proteomes" id="UP000323664"/>
    </source>
</evidence>
<dbReference type="Pfam" id="PF21653">
    <property type="entry name" value="pulA_all-beta"/>
    <property type="match status" value="1"/>
</dbReference>
<evidence type="ECO:0000256" key="1">
    <source>
        <dbReference type="ARBA" id="ARBA00008061"/>
    </source>
</evidence>
<dbReference type="EMBL" id="RIAS01000015">
    <property type="protein sequence ID" value="KAA8786677.1"/>
    <property type="molecule type" value="Genomic_DNA"/>
</dbReference>
<dbReference type="AlphaFoldDB" id="A0A5M9WYA5"/>
<reference evidence="4 5" key="1">
    <citation type="journal article" date="2019" name="J. Ind. Microbiol. Biotechnol.">
        <title>Paenibacillus amylolyticus 27C64 has a diverse set of carbohydrate-active enzymes and complete pectin deconstruction system.</title>
        <authorList>
            <person name="Keggi C."/>
            <person name="Doran-Peterson J."/>
        </authorList>
    </citation>
    <scope>NUCLEOTIDE SEQUENCE [LARGE SCALE GENOMIC DNA]</scope>
    <source>
        <strain evidence="4 5">27C64</strain>
    </source>
</reference>
<dbReference type="InterPro" id="IPR049117">
    <property type="entry name" value="pulA_all-beta"/>
</dbReference>
<dbReference type="PANTHER" id="PTHR43002">
    <property type="entry name" value="GLYCOGEN DEBRANCHING ENZYME"/>
    <property type="match status" value="1"/>
</dbReference>
<feature type="domain" description="Glycosyl hydrolase family 13 catalytic" evidence="3">
    <location>
        <begin position="157"/>
        <end position="589"/>
    </location>
</feature>
<dbReference type="Gene3D" id="2.60.40.1180">
    <property type="entry name" value="Golgi alpha-mannosidase II"/>
    <property type="match status" value="1"/>
</dbReference>
<organism evidence="4 5">
    <name type="scientific">Paenibacillus amylolyticus</name>
    <dbReference type="NCBI Taxonomy" id="1451"/>
    <lineage>
        <taxon>Bacteria</taxon>
        <taxon>Bacillati</taxon>
        <taxon>Bacillota</taxon>
        <taxon>Bacilli</taxon>
        <taxon>Bacillales</taxon>
        <taxon>Paenibacillaceae</taxon>
        <taxon>Paenibacillus</taxon>
    </lineage>
</organism>
<keyword evidence="4" id="KW-0326">Glycosidase</keyword>
<dbReference type="Pfam" id="PF00128">
    <property type="entry name" value="Alpha-amylase"/>
    <property type="match status" value="1"/>
</dbReference>
<dbReference type="CDD" id="cd11341">
    <property type="entry name" value="AmyAc_Pullulanase_LD-like"/>
    <property type="match status" value="1"/>
</dbReference>
<dbReference type="OrthoDB" id="9761875at2"/>
<comment type="caution">
    <text evidence="4">The sequence shown here is derived from an EMBL/GenBank/DDBJ whole genome shotgun (WGS) entry which is preliminary data.</text>
</comment>
<dbReference type="SMART" id="SM00642">
    <property type="entry name" value="Aamy"/>
    <property type="match status" value="1"/>
</dbReference>
<dbReference type="InterPro" id="IPR014756">
    <property type="entry name" value="Ig_E-set"/>
</dbReference>
<dbReference type="InterPro" id="IPR013780">
    <property type="entry name" value="Glyco_hydro_b"/>
</dbReference>
<dbReference type="GO" id="GO:0005975">
    <property type="term" value="P:carbohydrate metabolic process"/>
    <property type="evidence" value="ECO:0007669"/>
    <property type="project" value="InterPro"/>
</dbReference>
<dbReference type="Gene3D" id="2.60.40.10">
    <property type="entry name" value="Immunoglobulins"/>
    <property type="match status" value="1"/>
</dbReference>
<sequence>MIDDVQQQQIAPKTNIALITSAYEGGDLGVTIQPNLCSFKVWSPTAVQMELLLYPPLTGGNPDDIPSALKQSIMPMHSGEQDVWILKVEGNLRGYRYMFKPTFDDGTSTIAVDPYARAVTMNGEMGVIVDMRETHPEGWEQDERPELNHPTDAVLYELHVRDFSIHASSGITNKGKYLAFTETGLRDEAGNTLGIDHLVELGITHVHLLPVFDFATVDESNVDDDLKDASNYNWGYDPLHYNVPEGSYASRADEPETRIREFKSMVLALHRKGIGVIMDVVYNHTFDTAESSFEKLVPGYYYRQHADGTYSNGSGTGNEVATERAMVRKFIIDSVRFWAEEYHVDGFRFDLMGLIDVTTMKQLASELHTEVSPSILLYGEPWGAMESPLGDEMTLKGTQREAGFAVFNDNFRGVIKGDSDGDGKGFATGEEGKEAELWTGVQGSIHDFTQGPAETINYVTVHDNLNLWDKVARTQGLQDKLGFLTYDEDGSTRGFNNVEEAVRQANPYLQIDPAHVLGNETVRRCLLANGIVLTSQGVPLIAAGDELLRSKYGDANSHETGDVVNAIHWDQKQRFKPVFDYYRGLIRLRREHPAFRLRTSEAIEQHVRLLQKGKGLLSFELQGAAVGDSWHRIIVIYNATKESHRISIPSGTWGVVVEDGQAGVNTLRTIEFTEKMEGSNNIHDQSTQHSKKSIKNGSDYQESSNNQESNINQVQVNMLSMTVLFSQSS</sequence>
<feature type="region of interest" description="Disordered" evidence="2">
    <location>
        <begin position="676"/>
        <end position="706"/>
    </location>
</feature>
<dbReference type="InterPro" id="IPR006047">
    <property type="entry name" value="GH13_cat_dom"/>
</dbReference>
<dbReference type="InterPro" id="IPR013783">
    <property type="entry name" value="Ig-like_fold"/>
</dbReference>
<protein>
    <submittedName>
        <fullName evidence="4">Type I pullulanase</fullName>
        <ecNumber evidence="4">3.2.1.41</ecNumber>
    </submittedName>
</protein>
<dbReference type="Pfam" id="PF02922">
    <property type="entry name" value="CBM_48"/>
    <property type="match status" value="1"/>
</dbReference>
<dbReference type="SUPFAM" id="SSF51445">
    <property type="entry name" value="(Trans)glycosidases"/>
    <property type="match status" value="1"/>
</dbReference>
<keyword evidence="4" id="KW-0378">Hydrolase</keyword>
<comment type="similarity">
    <text evidence="1">Belongs to the glycosyl hydrolase 13 family.</text>
</comment>
<dbReference type="GO" id="GO:0051060">
    <property type="term" value="F:pullulanase activity"/>
    <property type="evidence" value="ECO:0007669"/>
    <property type="project" value="UniProtKB-EC"/>
</dbReference>
<name>A0A5M9WYA5_PAEAM</name>
<accession>A0A5M9WYA5</accession>
<feature type="compositionally biased region" description="Polar residues" evidence="2">
    <location>
        <begin position="678"/>
        <end position="688"/>
    </location>
</feature>
<dbReference type="NCBIfam" id="TIGR02104">
    <property type="entry name" value="pulA_typeI"/>
    <property type="match status" value="1"/>
</dbReference>
<evidence type="ECO:0000259" key="3">
    <source>
        <dbReference type="SMART" id="SM00642"/>
    </source>
</evidence>
<dbReference type="Gene3D" id="3.20.20.80">
    <property type="entry name" value="Glycosidases"/>
    <property type="match status" value="1"/>
</dbReference>
<dbReference type="InterPro" id="IPR017853">
    <property type="entry name" value="GH"/>
</dbReference>
<proteinExistence type="inferred from homology"/>
<dbReference type="SUPFAM" id="SSF81296">
    <property type="entry name" value="E set domains"/>
    <property type="match status" value="1"/>
</dbReference>
<dbReference type="InterPro" id="IPR004193">
    <property type="entry name" value="Glyco_hydro_13_N"/>
</dbReference>
<dbReference type="RefSeq" id="WP_123066365.1">
    <property type="nucleotide sequence ID" value="NZ_RIAS01000015.1"/>
</dbReference>
<dbReference type="CDD" id="cd02860">
    <property type="entry name" value="E_set_Pullulanase"/>
    <property type="match status" value="1"/>
</dbReference>